<dbReference type="Pfam" id="PF00353">
    <property type="entry name" value="HemolysinCabind"/>
    <property type="match status" value="3"/>
</dbReference>
<feature type="region of interest" description="Disordered" evidence="3">
    <location>
        <begin position="53"/>
        <end position="156"/>
    </location>
</feature>
<dbReference type="Proteomes" id="UP000475385">
    <property type="component" value="Unassembled WGS sequence"/>
</dbReference>
<evidence type="ECO:0000256" key="3">
    <source>
        <dbReference type="SAM" id="MobiDB-lite"/>
    </source>
</evidence>
<keyword evidence="2" id="KW-0964">Secreted</keyword>
<reference evidence="4 5" key="1">
    <citation type="submission" date="2020-02" db="EMBL/GenBank/DDBJ databases">
        <authorList>
            <person name="Kim H.M."/>
            <person name="Jeon C.O."/>
        </authorList>
    </citation>
    <scope>NUCLEOTIDE SEQUENCE [LARGE SCALE GENOMIC DNA]</scope>
    <source>
        <strain evidence="4 5">PeD5</strain>
    </source>
</reference>
<dbReference type="GO" id="GO:0005576">
    <property type="term" value="C:extracellular region"/>
    <property type="evidence" value="ECO:0007669"/>
    <property type="project" value="UniProtKB-SubCell"/>
</dbReference>
<comment type="caution">
    <text evidence="4">The sequence shown here is derived from an EMBL/GenBank/DDBJ whole genome shotgun (WGS) entry which is preliminary data.</text>
</comment>
<dbReference type="InterPro" id="IPR018511">
    <property type="entry name" value="Hemolysin-typ_Ca-bd_CS"/>
</dbReference>
<dbReference type="InterPro" id="IPR050557">
    <property type="entry name" value="RTX_toxin/Mannuronan_C5-epim"/>
</dbReference>
<proteinExistence type="predicted"/>
<keyword evidence="5" id="KW-1185">Reference proteome</keyword>
<accession>A0A6M1LHP4</accession>
<name>A0A6M1LHP4_9PROT</name>
<dbReference type="PANTHER" id="PTHR38340:SF1">
    <property type="entry name" value="S-LAYER PROTEIN"/>
    <property type="match status" value="1"/>
</dbReference>
<gene>
    <name evidence="4" type="ORF">G3576_07595</name>
</gene>
<organism evidence="4 5">
    <name type="scientific">Falsiroseomonas algicola</name>
    <dbReference type="NCBI Taxonomy" id="2716930"/>
    <lineage>
        <taxon>Bacteria</taxon>
        <taxon>Pseudomonadati</taxon>
        <taxon>Pseudomonadota</taxon>
        <taxon>Alphaproteobacteria</taxon>
        <taxon>Acetobacterales</taxon>
        <taxon>Roseomonadaceae</taxon>
        <taxon>Falsiroseomonas</taxon>
    </lineage>
</organism>
<dbReference type="PANTHER" id="PTHR38340">
    <property type="entry name" value="S-LAYER PROTEIN"/>
    <property type="match status" value="1"/>
</dbReference>
<dbReference type="GO" id="GO:0005509">
    <property type="term" value="F:calcium ion binding"/>
    <property type="evidence" value="ECO:0007669"/>
    <property type="project" value="InterPro"/>
</dbReference>
<comment type="subcellular location">
    <subcellularLocation>
        <location evidence="1">Secreted</location>
    </subcellularLocation>
</comment>
<dbReference type="InterPro" id="IPR001343">
    <property type="entry name" value="Hemolysn_Ca-bd"/>
</dbReference>
<dbReference type="SUPFAM" id="SSF51120">
    <property type="entry name" value="beta-Roll"/>
    <property type="match status" value="2"/>
</dbReference>
<dbReference type="AlphaFoldDB" id="A0A6M1LHP4"/>
<dbReference type="EMBL" id="JAAIKB010000002">
    <property type="protein sequence ID" value="NGM19875.1"/>
    <property type="molecule type" value="Genomic_DNA"/>
</dbReference>
<evidence type="ECO:0000256" key="1">
    <source>
        <dbReference type="ARBA" id="ARBA00004613"/>
    </source>
</evidence>
<evidence type="ECO:0000313" key="4">
    <source>
        <dbReference type="EMBL" id="NGM19875.1"/>
    </source>
</evidence>
<dbReference type="PROSITE" id="PS00330">
    <property type="entry name" value="HEMOLYSIN_CALCIUM"/>
    <property type="match status" value="2"/>
</dbReference>
<reference evidence="4 5" key="2">
    <citation type="submission" date="2020-03" db="EMBL/GenBank/DDBJ databases">
        <title>Roseomonas stagni sp. nov., isolated from pond water in Japan.</title>
        <authorList>
            <person name="Furuhata K."/>
            <person name="Miyamoto H."/>
            <person name="Goto K."/>
        </authorList>
    </citation>
    <scope>NUCLEOTIDE SEQUENCE [LARGE SCALE GENOMIC DNA]</scope>
    <source>
        <strain evidence="4 5">PeD5</strain>
    </source>
</reference>
<dbReference type="Gene3D" id="2.150.10.10">
    <property type="entry name" value="Serralysin-like metalloprotease, C-terminal"/>
    <property type="match status" value="3"/>
</dbReference>
<dbReference type="InterPro" id="IPR011049">
    <property type="entry name" value="Serralysin-like_metalloprot_C"/>
</dbReference>
<evidence type="ECO:0000313" key="5">
    <source>
        <dbReference type="Proteomes" id="UP000475385"/>
    </source>
</evidence>
<protein>
    <submittedName>
        <fullName evidence="4">Calcium-binding protein</fullName>
    </submittedName>
</protein>
<sequence length="264" mass="27540">MKRAAGPTPIPLDDAALDAVTGGVSFSAFMLNGKVENGNVGAGEHWEGWTDAEKNWGQGGDDTLEGHGGNDTLRGNQGDDVLEGQDGDDKLYGGLGTDVLSGGEGHDRLEGEAGNDFISGDEGNDTARGGIGNDEISGGTGDDHLDGEIGNDTLWGDEGRDTMVGGWGSDTFVIDGRHAGQDSVAGHNESAVGEWLSRHDDDTIVLTHVSWADIRIEFSSGGFSGAVGPDGTQQLRTNSAGTIWFGDQRVDFRGIEEIQVKPQG</sequence>
<dbReference type="RefSeq" id="WP_164693742.1">
    <property type="nucleotide sequence ID" value="NZ_JAAIKB010000002.1"/>
</dbReference>
<evidence type="ECO:0000256" key="2">
    <source>
        <dbReference type="ARBA" id="ARBA00022525"/>
    </source>
</evidence>
<dbReference type="PRINTS" id="PR00313">
    <property type="entry name" value="CABNDNGRPT"/>
</dbReference>